<dbReference type="InterPro" id="IPR002295">
    <property type="entry name" value="N4/N6-MTase_EcoPI_Mod-like"/>
</dbReference>
<dbReference type="PRINTS" id="PR00506">
    <property type="entry name" value="D21N6MTFRASE"/>
</dbReference>
<dbReference type="Gene3D" id="3.40.50.150">
    <property type="entry name" value="Vaccinia Virus protein VP39"/>
    <property type="match status" value="1"/>
</dbReference>
<protein>
    <recommendedName>
        <fullName evidence="2">site-specific DNA-methyltransferase (adenine-specific)</fullName>
        <ecNumber evidence="2">2.1.1.72</ecNumber>
    </recommendedName>
</protein>
<evidence type="ECO:0000256" key="6">
    <source>
        <dbReference type="ARBA" id="ARBA00047942"/>
    </source>
</evidence>
<reference evidence="8 9" key="1">
    <citation type="submission" date="2019-03" db="EMBL/GenBank/DDBJ databases">
        <title>Genomic Encyclopedia of Type Strains, Phase IV (KMG-IV): sequencing the most valuable type-strain genomes for metagenomic binning, comparative biology and taxonomic classification.</title>
        <authorList>
            <person name="Goeker M."/>
        </authorList>
    </citation>
    <scope>NUCLEOTIDE SEQUENCE [LARGE SCALE GENOMIC DNA]</scope>
    <source>
        <strain evidence="8 9">DSM 24179</strain>
    </source>
</reference>
<keyword evidence="5" id="KW-0949">S-adenosyl-L-methionine</keyword>
<keyword evidence="9" id="KW-1185">Reference proteome</keyword>
<dbReference type="Pfam" id="PF01555">
    <property type="entry name" value="N6_N4_Mtase"/>
    <property type="match status" value="1"/>
</dbReference>
<dbReference type="InterPro" id="IPR002941">
    <property type="entry name" value="DNA_methylase_N4/N6"/>
</dbReference>
<organism evidence="8 9">
    <name type="scientific">Natronoflexus pectinivorans</name>
    <dbReference type="NCBI Taxonomy" id="682526"/>
    <lineage>
        <taxon>Bacteria</taxon>
        <taxon>Pseudomonadati</taxon>
        <taxon>Bacteroidota</taxon>
        <taxon>Bacteroidia</taxon>
        <taxon>Marinilabiliales</taxon>
        <taxon>Marinilabiliaceae</taxon>
        <taxon>Natronoflexus</taxon>
    </lineage>
</organism>
<dbReference type="PROSITE" id="PS00092">
    <property type="entry name" value="N6_MTASE"/>
    <property type="match status" value="1"/>
</dbReference>
<dbReference type="EC" id="2.1.1.72" evidence="2"/>
<sequence>MPTLNWIGKDKVINHHMDVPYKILDHVYGFDNGEQAPKETNSGNKIIHGDNLEALKALLPEYEGKIKCIYIDPPYNTGNEGWVYNDNVNDPKIKKWLGNVVGKEAEDLTRHDKWLCMMYPRLKLLHKLLSNDGVIFISIDDNEAFHLKLVCDEIFGNVNFVAPLIWQSRQSVDARNKTGISNDHEYIFVYKKGDITAFKGVDKDLTKFSNPDNDSRGAWRSADLTGIATKQQRPNLHYELIDPKTGIIYPCPDKGWRYDQNSMAKRIAEGRIIFPKNHNGRPRNKVFMDEMESSTKAFSSVITEMNTGDGSKELKQIFGANEFSFPKPSSMVSFLIEQITKSDSIILDSFAGSGTTAHAVLNLNKQDGGNRKFILIEMEDYAENITAERVKRVIKGYGENGKNTEGTGGSFDYYQLGKPLFLENDMLNEEVSLEKIREYVWFSETRQSYKTVNQKEEHLLGVSNSSAYYFYYYKDELTTLDDSFLRKISTKAEQYIIYADNCVLDDSLMQKYHITFKKIPRDITRF</sequence>
<dbReference type="Proteomes" id="UP000295221">
    <property type="component" value="Unassembled WGS sequence"/>
</dbReference>
<dbReference type="GO" id="GO:0008170">
    <property type="term" value="F:N-methyltransferase activity"/>
    <property type="evidence" value="ECO:0007669"/>
    <property type="project" value="InterPro"/>
</dbReference>
<evidence type="ECO:0000259" key="7">
    <source>
        <dbReference type="Pfam" id="PF01555"/>
    </source>
</evidence>
<keyword evidence="4 8" id="KW-0808">Transferase</keyword>
<evidence type="ECO:0000256" key="3">
    <source>
        <dbReference type="ARBA" id="ARBA00022603"/>
    </source>
</evidence>
<dbReference type="AlphaFoldDB" id="A0A4R2GKD6"/>
<comment type="caution">
    <text evidence="8">The sequence shown here is derived from an EMBL/GenBank/DDBJ whole genome shotgun (WGS) entry which is preliminary data.</text>
</comment>
<gene>
    <name evidence="8" type="ORF">EV194_103225</name>
</gene>
<dbReference type="GO" id="GO:0009007">
    <property type="term" value="F:site-specific DNA-methyltransferase (adenine-specific) activity"/>
    <property type="evidence" value="ECO:0007669"/>
    <property type="project" value="UniProtKB-EC"/>
</dbReference>
<dbReference type="EMBL" id="SLWK01000003">
    <property type="protein sequence ID" value="TCO09313.1"/>
    <property type="molecule type" value="Genomic_DNA"/>
</dbReference>
<dbReference type="RefSeq" id="WP_132433215.1">
    <property type="nucleotide sequence ID" value="NZ_SLWK01000003.1"/>
</dbReference>
<dbReference type="InterPro" id="IPR029063">
    <property type="entry name" value="SAM-dependent_MTases_sf"/>
</dbReference>
<evidence type="ECO:0000256" key="4">
    <source>
        <dbReference type="ARBA" id="ARBA00022679"/>
    </source>
</evidence>
<evidence type="ECO:0000256" key="2">
    <source>
        <dbReference type="ARBA" id="ARBA00011900"/>
    </source>
</evidence>
<dbReference type="GO" id="GO:0003677">
    <property type="term" value="F:DNA binding"/>
    <property type="evidence" value="ECO:0007669"/>
    <property type="project" value="InterPro"/>
</dbReference>
<evidence type="ECO:0000313" key="8">
    <source>
        <dbReference type="EMBL" id="TCO09313.1"/>
    </source>
</evidence>
<dbReference type="GO" id="GO:0032259">
    <property type="term" value="P:methylation"/>
    <property type="evidence" value="ECO:0007669"/>
    <property type="project" value="UniProtKB-KW"/>
</dbReference>
<proteinExistence type="inferred from homology"/>
<comment type="similarity">
    <text evidence="1">Belongs to the N(4)/N(6)-methyltransferase family.</text>
</comment>
<dbReference type="InterPro" id="IPR002052">
    <property type="entry name" value="DNA_methylase_N6_adenine_CS"/>
</dbReference>
<comment type="catalytic activity">
    <reaction evidence="6">
        <text>a 2'-deoxyadenosine in DNA + S-adenosyl-L-methionine = an N(6)-methyl-2'-deoxyadenosine in DNA + S-adenosyl-L-homocysteine + H(+)</text>
        <dbReference type="Rhea" id="RHEA:15197"/>
        <dbReference type="Rhea" id="RHEA-COMP:12418"/>
        <dbReference type="Rhea" id="RHEA-COMP:12419"/>
        <dbReference type="ChEBI" id="CHEBI:15378"/>
        <dbReference type="ChEBI" id="CHEBI:57856"/>
        <dbReference type="ChEBI" id="CHEBI:59789"/>
        <dbReference type="ChEBI" id="CHEBI:90615"/>
        <dbReference type="ChEBI" id="CHEBI:90616"/>
        <dbReference type="EC" id="2.1.1.72"/>
    </reaction>
</comment>
<dbReference type="OrthoDB" id="9800801at2"/>
<evidence type="ECO:0000313" key="9">
    <source>
        <dbReference type="Proteomes" id="UP000295221"/>
    </source>
</evidence>
<name>A0A4R2GKD6_9BACT</name>
<dbReference type="SUPFAM" id="SSF53335">
    <property type="entry name" value="S-adenosyl-L-methionine-dependent methyltransferases"/>
    <property type="match status" value="1"/>
</dbReference>
<dbReference type="PIRSF" id="PIRSF015855">
    <property type="entry name" value="TypeIII_Mtase_mKpnI"/>
    <property type="match status" value="1"/>
</dbReference>
<evidence type="ECO:0000256" key="1">
    <source>
        <dbReference type="ARBA" id="ARBA00006594"/>
    </source>
</evidence>
<keyword evidence="3 8" id="KW-0489">Methyltransferase</keyword>
<accession>A0A4R2GKD6</accession>
<evidence type="ECO:0000256" key="5">
    <source>
        <dbReference type="ARBA" id="ARBA00022691"/>
    </source>
</evidence>
<feature type="domain" description="DNA methylase N-4/N-6" evidence="7">
    <location>
        <begin position="66"/>
        <end position="386"/>
    </location>
</feature>